<dbReference type="PANTHER" id="PTHR11472">
    <property type="entry name" value="DNA REPAIR DEAD HELICASE RAD3/XP-D SUBFAMILY MEMBER"/>
    <property type="match status" value="1"/>
</dbReference>
<keyword evidence="4" id="KW-1185">Reference proteome</keyword>
<dbReference type="GO" id="GO:0006139">
    <property type="term" value="P:nucleobase-containing compound metabolic process"/>
    <property type="evidence" value="ECO:0007669"/>
    <property type="project" value="InterPro"/>
</dbReference>
<dbReference type="GO" id="GO:0016818">
    <property type="term" value="F:hydrolase activity, acting on acid anhydrides, in phosphorus-containing anhydrides"/>
    <property type="evidence" value="ECO:0007669"/>
    <property type="project" value="InterPro"/>
</dbReference>
<dbReference type="KEGG" id="vg:18563292"/>
<dbReference type="PANTHER" id="PTHR11472:SF34">
    <property type="entry name" value="REGULATOR OF TELOMERE ELONGATION HELICASE 1"/>
    <property type="match status" value="1"/>
</dbReference>
<dbReference type="InterPro" id="IPR006555">
    <property type="entry name" value="ATP-dep_Helicase_C"/>
</dbReference>
<dbReference type="EMBL" id="JN638751">
    <property type="protein sequence ID" value="AEO93344.1"/>
    <property type="molecule type" value="Genomic_DNA"/>
</dbReference>
<dbReference type="GeneID" id="18563292"/>
<dbReference type="SMART" id="SM00491">
    <property type="entry name" value="HELICc2"/>
    <property type="match status" value="1"/>
</dbReference>
<dbReference type="GO" id="GO:0003678">
    <property type="term" value="F:DNA helicase activity"/>
    <property type="evidence" value="ECO:0007669"/>
    <property type="project" value="TreeGrafter"/>
</dbReference>
<dbReference type="Proteomes" id="UP000009273">
    <property type="component" value="Segment"/>
</dbReference>
<dbReference type="InterPro" id="IPR014001">
    <property type="entry name" value="Helicase_ATP-bd"/>
</dbReference>
<gene>
    <name evidence="3" type="primary">73</name>
    <name evidence="3" type="ORF">G_73</name>
</gene>
<dbReference type="Pfam" id="PF04851">
    <property type="entry name" value="ResIII"/>
    <property type="match status" value="1"/>
</dbReference>
<dbReference type="GO" id="GO:0003677">
    <property type="term" value="F:DNA binding"/>
    <property type="evidence" value="ECO:0007669"/>
    <property type="project" value="InterPro"/>
</dbReference>
<feature type="domain" description="ATP-dependent helicase C-terminal" evidence="2">
    <location>
        <begin position="389"/>
        <end position="508"/>
    </location>
</feature>
<dbReference type="OrthoDB" id="1258at10239"/>
<dbReference type="Gene3D" id="1.10.275.40">
    <property type="match status" value="1"/>
</dbReference>
<protein>
    <submittedName>
        <fullName evidence="3">Gp73</fullName>
    </submittedName>
</protein>
<name>G3MBE3_9CAUD</name>
<dbReference type="InterPro" id="IPR042493">
    <property type="entry name" value="XPD_DNA_FeS"/>
</dbReference>
<evidence type="ECO:0000259" key="2">
    <source>
        <dbReference type="SMART" id="SM00491"/>
    </source>
</evidence>
<dbReference type="Gene3D" id="1.10.30.20">
    <property type="entry name" value="Bacterial XPD DNA helicase, FeS cluster domain"/>
    <property type="match status" value="1"/>
</dbReference>
<dbReference type="SUPFAM" id="SSF52540">
    <property type="entry name" value="P-loop containing nucleoside triphosphate hydrolases"/>
    <property type="match status" value="1"/>
</dbReference>
<evidence type="ECO:0000313" key="3">
    <source>
        <dbReference type="EMBL" id="AEO93344.1"/>
    </source>
</evidence>
<evidence type="ECO:0000259" key="1">
    <source>
        <dbReference type="SMART" id="SM00487"/>
    </source>
</evidence>
<feature type="domain" description="Helicase ATP-binding" evidence="1">
    <location>
        <begin position="9"/>
        <end position="248"/>
    </location>
</feature>
<reference evidence="3 4" key="1">
    <citation type="submission" date="2011-09" db="EMBL/GenBank/DDBJ databases">
        <authorList>
            <person name="Pope W.H."/>
            <person name="Pedulla M.L."/>
            <person name="Ford M.E."/>
            <person name="Peebles C.L."/>
            <person name="Hatfull G.H."/>
            <person name="Hendrix R.W."/>
        </authorList>
    </citation>
    <scope>NUCLEOTIDE SEQUENCE [LARGE SCALE GENOMIC DNA]</scope>
    <source>
        <strain evidence="3">G</strain>
    </source>
</reference>
<dbReference type="InterPro" id="IPR045028">
    <property type="entry name" value="DinG/Rad3-like"/>
</dbReference>
<organism evidence="3 4">
    <name type="scientific">Bacillus phage G</name>
    <dbReference type="NCBI Taxonomy" id="2884420"/>
    <lineage>
        <taxon>Viruses</taxon>
        <taxon>Duplodnaviria</taxon>
        <taxon>Heunggongvirae</taxon>
        <taxon>Uroviricota</taxon>
        <taxon>Caudoviricetes</taxon>
        <taxon>Donellivirus</taxon>
        <taxon>Donellivirus gee</taxon>
    </lineage>
</organism>
<dbReference type="InterPro" id="IPR006935">
    <property type="entry name" value="Helicase/UvrB_N"/>
</dbReference>
<accession>G3MBE3</accession>
<dbReference type="RefSeq" id="YP_009015384.1">
    <property type="nucleotide sequence ID" value="NC_023719.1"/>
</dbReference>
<evidence type="ECO:0000313" key="4">
    <source>
        <dbReference type="Proteomes" id="UP000009273"/>
    </source>
</evidence>
<dbReference type="Pfam" id="PF13307">
    <property type="entry name" value="Helicase_C_2"/>
    <property type="match status" value="1"/>
</dbReference>
<dbReference type="SMART" id="SM00487">
    <property type="entry name" value="DEXDc"/>
    <property type="match status" value="1"/>
</dbReference>
<dbReference type="Gene3D" id="3.40.50.300">
    <property type="entry name" value="P-loop containing nucleotide triphosphate hydrolases"/>
    <property type="match status" value="3"/>
</dbReference>
<dbReference type="InterPro" id="IPR027417">
    <property type="entry name" value="P-loop_NTPase"/>
</dbReference>
<dbReference type="GO" id="GO:0005524">
    <property type="term" value="F:ATP binding"/>
    <property type="evidence" value="ECO:0007669"/>
    <property type="project" value="InterPro"/>
</dbReference>
<proteinExistence type="predicted"/>
<sequence>MKNILNNFPFETVRDRQEEVIKKLEDNWDKYKCFVVEAPTGFGKSPVANAIGMSVDSTFLLTSTKQLQNQYIEDFGSKEVVDLKGKANYRCNIEPGLNVECGPCTVNKDLLKNCKDNGICSYYTQREKTLNANIAVLNTSFFLYATTCGRYFKPRDVIIVDECHLLESQLVQWATTLISPTILEEEYDIKVPKYKEASGYNANKRWLNKVWKIIIDRRIELEEEIKEMLDGQDPNTMSEDLLEEVTISHSAYYKIDKLYKTMERFFKSTNKESWLCEPQDDGLIVTPVEVSDLFQRFIASQSLEKVVFMSATILDMVGFCKTFGIKKEEVGLLKVESEFPPEKSPIIYKPCGSMNMKNIDATMPNVIETIRDILAKHPNEKAVIHSSNYKIAEQIYQALNDPRLIIKQEGENNEMIIKKHMESTEPTVLLSPSLTTGTDLKDDLSRFQIIVKMPFLSLADQRVARKNELNNDWYVAEMLRTVVQAAGRSTRNENDWSVTYVLDSSFYYFIVKYRRWLSKNFLQRIKFKSSDFDIEKFKDENK</sequence>